<feature type="transmembrane region" description="Helical" evidence="1">
    <location>
        <begin position="169"/>
        <end position="192"/>
    </location>
</feature>
<keyword evidence="1" id="KW-0812">Transmembrane</keyword>
<evidence type="ECO:0000259" key="2">
    <source>
        <dbReference type="Pfam" id="PF13386"/>
    </source>
</evidence>
<feature type="transmembrane region" description="Helical" evidence="1">
    <location>
        <begin position="6"/>
        <end position="33"/>
    </location>
</feature>
<dbReference type="EMBL" id="PDKB01000002">
    <property type="protein sequence ID" value="RBQ30002.1"/>
    <property type="molecule type" value="Genomic_DNA"/>
</dbReference>
<dbReference type="OrthoDB" id="9798690at2"/>
<name>A0A366MX62_9BACT</name>
<feature type="transmembrane region" description="Helical" evidence="1">
    <location>
        <begin position="204"/>
        <end position="225"/>
    </location>
</feature>
<feature type="domain" description="Urease accessory protein UreH-like transmembrane" evidence="2">
    <location>
        <begin position="10"/>
        <end position="214"/>
    </location>
</feature>
<evidence type="ECO:0000313" key="3">
    <source>
        <dbReference type="EMBL" id="RBQ30002.1"/>
    </source>
</evidence>
<gene>
    <name evidence="3" type="ORF">CRU91_01620</name>
</gene>
<feature type="transmembrane region" description="Helical" evidence="1">
    <location>
        <begin position="134"/>
        <end position="157"/>
    </location>
</feature>
<sequence>METFSLISIIGIALLGSFGHCIGMCGGIVVAYSSSKIKDDYTKVRQIIAHLMYGFGRVTSYSFLGAIFGFLGSIVAFSSITKGFLFFLTGILLVIVGFSLLGKLKFLTKIEHSFSKSVTYQKIFRKVISSDSFFSFYFVGILNGFLPCGFVYVFAIMAASTASALQGAFIMFIFGLCTIPALFVLGFFVGIFKQSNLRNIFMKLASILVIVFGLFTMYKGFIFIVNPDSTMINHMNISEDKNHNIQHH</sequence>
<dbReference type="PANTHER" id="PTHR42208:SF1">
    <property type="entry name" value="HEAVY METAL TRANSPORTER"/>
    <property type="match status" value="1"/>
</dbReference>
<keyword evidence="1" id="KW-1133">Transmembrane helix</keyword>
<dbReference type="AlphaFoldDB" id="A0A366MX62"/>
<reference evidence="3 4" key="1">
    <citation type="submission" date="2017-10" db="EMBL/GenBank/DDBJ databases">
        <title>Genomics of the genus Arcobacter.</title>
        <authorList>
            <person name="Perez-Cataluna A."/>
            <person name="Figueras M.J."/>
        </authorList>
    </citation>
    <scope>NUCLEOTIDE SEQUENCE [LARGE SCALE GENOMIC DNA]</scope>
    <source>
        <strain evidence="3 4">CECT 9230</strain>
    </source>
</reference>
<dbReference type="RefSeq" id="WP_113892715.1">
    <property type="nucleotide sequence ID" value="NZ_JANJGA010000003.1"/>
</dbReference>
<keyword evidence="1" id="KW-0472">Membrane</keyword>
<feature type="transmembrane region" description="Helical" evidence="1">
    <location>
        <begin position="54"/>
        <end position="77"/>
    </location>
</feature>
<dbReference type="PANTHER" id="PTHR42208">
    <property type="entry name" value="HEAVY METAL TRANSPORTER-RELATED"/>
    <property type="match status" value="1"/>
</dbReference>
<dbReference type="InterPro" id="IPR039447">
    <property type="entry name" value="UreH-like_TM_dom"/>
</dbReference>
<proteinExistence type="predicted"/>
<keyword evidence="4" id="KW-1185">Reference proteome</keyword>
<evidence type="ECO:0000256" key="1">
    <source>
        <dbReference type="SAM" id="Phobius"/>
    </source>
</evidence>
<evidence type="ECO:0000313" key="4">
    <source>
        <dbReference type="Proteomes" id="UP000252669"/>
    </source>
</evidence>
<feature type="transmembrane region" description="Helical" evidence="1">
    <location>
        <begin position="83"/>
        <end position="101"/>
    </location>
</feature>
<organism evidence="3 4">
    <name type="scientific">Aliarcobacter vitoriensis</name>
    <dbReference type="NCBI Taxonomy" id="2011099"/>
    <lineage>
        <taxon>Bacteria</taxon>
        <taxon>Pseudomonadati</taxon>
        <taxon>Campylobacterota</taxon>
        <taxon>Epsilonproteobacteria</taxon>
        <taxon>Campylobacterales</taxon>
        <taxon>Arcobacteraceae</taxon>
        <taxon>Aliarcobacter</taxon>
    </lineage>
</organism>
<protein>
    <submittedName>
        <fullName evidence="3">Beta-carotene 15,15'-monooxygenase</fullName>
    </submittedName>
</protein>
<comment type="caution">
    <text evidence="3">The sequence shown here is derived from an EMBL/GenBank/DDBJ whole genome shotgun (WGS) entry which is preliminary data.</text>
</comment>
<dbReference type="Pfam" id="PF13386">
    <property type="entry name" value="DsbD_2"/>
    <property type="match status" value="1"/>
</dbReference>
<dbReference type="Proteomes" id="UP000252669">
    <property type="component" value="Unassembled WGS sequence"/>
</dbReference>
<accession>A0A366MX62</accession>